<gene>
    <name evidence="4" type="ORF">EHAR0213_LOCUS15993</name>
</gene>
<dbReference type="InterPro" id="IPR039796">
    <property type="entry name" value="MIP18"/>
</dbReference>
<feature type="region of interest" description="Disordered" evidence="3">
    <location>
        <begin position="1"/>
        <end position="27"/>
    </location>
</feature>
<dbReference type="PANTHER" id="PTHR12377:SF2">
    <property type="entry name" value="CYTOSOLIC IRON-SULFUR ASSEMBLY COMPONENT 2A"/>
    <property type="match status" value="1"/>
</dbReference>
<name>A0A7S3NF89_9SPIT</name>
<evidence type="ECO:0000256" key="3">
    <source>
        <dbReference type="SAM" id="MobiDB-lite"/>
    </source>
</evidence>
<reference evidence="4" key="1">
    <citation type="submission" date="2021-01" db="EMBL/GenBank/DDBJ databases">
        <authorList>
            <person name="Corre E."/>
            <person name="Pelletier E."/>
            <person name="Niang G."/>
            <person name="Scheremetjew M."/>
            <person name="Finn R."/>
            <person name="Kale V."/>
            <person name="Holt S."/>
            <person name="Cochrane G."/>
            <person name="Meng A."/>
            <person name="Brown T."/>
            <person name="Cohen L."/>
        </authorList>
    </citation>
    <scope>NUCLEOTIDE SEQUENCE</scope>
    <source>
        <strain evidence="4">FSP1.4</strain>
    </source>
</reference>
<accession>A0A7S3NF89</accession>
<dbReference type="Gene3D" id="6.10.250.1280">
    <property type="match status" value="1"/>
</dbReference>
<dbReference type="SUPFAM" id="SSF117916">
    <property type="entry name" value="Fe-S cluster assembly (FSCA) domain-like"/>
    <property type="match status" value="1"/>
</dbReference>
<evidence type="ECO:0000256" key="2">
    <source>
        <dbReference type="ARBA" id="ARBA00022829"/>
    </source>
</evidence>
<evidence type="ECO:0000313" key="4">
    <source>
        <dbReference type="EMBL" id="CAE0357076.1"/>
    </source>
</evidence>
<comment type="similarity">
    <text evidence="1">Belongs to the MIP18 family.</text>
</comment>
<dbReference type="AlphaFoldDB" id="A0A7S3NF89"/>
<sequence>MIEENTAMEKIPCSTRENNEPEPSPKDENLELLKEQIYDIISTIRDPEKPYTLEELDVVQADLISVSQPNPSVILATITWVPTVPHCHLALTIALCIRVKLQRELAADHLKIDIIVQDGKHSQKAEIDRQVNDKERYSAAMEKEEIMAVIEDLIQERY</sequence>
<proteinExistence type="inferred from homology"/>
<evidence type="ECO:0000256" key="1">
    <source>
        <dbReference type="ARBA" id="ARBA00010381"/>
    </source>
</evidence>
<feature type="compositionally biased region" description="Basic and acidic residues" evidence="3">
    <location>
        <begin position="17"/>
        <end position="27"/>
    </location>
</feature>
<dbReference type="GO" id="GO:0007059">
    <property type="term" value="P:chromosome segregation"/>
    <property type="evidence" value="ECO:0007669"/>
    <property type="project" value="UniProtKB-KW"/>
</dbReference>
<dbReference type="PANTHER" id="PTHR12377">
    <property type="entry name" value="CYTOSOLIC IRON-SULFUR ASSEMBLY COMPONENT 2B-RELATED"/>
    <property type="match status" value="1"/>
</dbReference>
<dbReference type="EMBL" id="HBII01037667">
    <property type="protein sequence ID" value="CAE0357076.1"/>
    <property type="molecule type" value="Transcribed_RNA"/>
</dbReference>
<evidence type="ECO:0008006" key="5">
    <source>
        <dbReference type="Google" id="ProtNLM"/>
    </source>
</evidence>
<organism evidence="4">
    <name type="scientific">Euplotes harpa</name>
    <dbReference type="NCBI Taxonomy" id="151035"/>
    <lineage>
        <taxon>Eukaryota</taxon>
        <taxon>Sar</taxon>
        <taxon>Alveolata</taxon>
        <taxon>Ciliophora</taxon>
        <taxon>Intramacronucleata</taxon>
        <taxon>Spirotrichea</taxon>
        <taxon>Hypotrichia</taxon>
        <taxon>Euplotida</taxon>
        <taxon>Euplotidae</taxon>
        <taxon>Euplotes</taxon>
    </lineage>
</organism>
<dbReference type="Gene3D" id="3.30.300.130">
    <property type="entry name" value="Fe-S cluster assembly (FSCA)"/>
    <property type="match status" value="1"/>
</dbReference>
<dbReference type="GO" id="GO:0051604">
    <property type="term" value="P:protein maturation"/>
    <property type="evidence" value="ECO:0007669"/>
    <property type="project" value="InterPro"/>
</dbReference>
<dbReference type="InterPro" id="IPR034904">
    <property type="entry name" value="FSCA_dom_sf"/>
</dbReference>
<keyword evidence="2" id="KW-0159">Chromosome partition</keyword>
<protein>
    <recommendedName>
        <fullName evidence="5">MIP18 family-like domain-containing protein</fullName>
    </recommendedName>
</protein>